<feature type="compositionally biased region" description="Basic residues" evidence="3">
    <location>
        <begin position="44"/>
        <end position="53"/>
    </location>
</feature>
<sequence>MAPALFQSWALVNEFLLLFALYRLNNMAVLATMAATSQQQLRFKGGKKGKKSSGKGGGGAKLGRPTFETERCPVPLDALQDKYHGQLQHLLNEYATIRTGEVTPNLLDGVKVKMGDATFALSQAGMVSVKNTDTLIVTTFDSDTAKAAYEAVVDANIAPNPVRDDLVIRIQMPKLTKEYREQVVKRAKEMLEQTKNKMRHLRSHAVSQLKGTEGLSEDDTHAMQEYLDAINTHFVAQADEMYEKKADHISNPQ</sequence>
<evidence type="ECO:0000256" key="1">
    <source>
        <dbReference type="ARBA" id="ARBA00005912"/>
    </source>
</evidence>
<dbReference type="Gene3D" id="1.10.132.20">
    <property type="entry name" value="Ribosome-recycling factor"/>
    <property type="match status" value="1"/>
</dbReference>
<keyword evidence="4" id="KW-0732">Signal</keyword>
<dbReference type="GO" id="GO:0006412">
    <property type="term" value="P:translation"/>
    <property type="evidence" value="ECO:0000318"/>
    <property type="project" value="GO_Central"/>
</dbReference>
<proteinExistence type="inferred from homology"/>
<keyword evidence="7" id="KW-1185">Reference proteome</keyword>
<evidence type="ECO:0000256" key="2">
    <source>
        <dbReference type="ARBA" id="ARBA00022917"/>
    </source>
</evidence>
<dbReference type="Gene3D" id="3.30.1360.40">
    <property type="match status" value="1"/>
</dbReference>
<dbReference type="Proteomes" id="UP000001357">
    <property type="component" value="Unassembled WGS sequence"/>
</dbReference>
<dbReference type="AlphaFoldDB" id="A9UVX4"/>
<accession>A9UVX4</accession>
<keyword evidence="2" id="KW-0648">Protein biosynthesis</keyword>
<dbReference type="InterPro" id="IPR036191">
    <property type="entry name" value="RRF_sf"/>
</dbReference>
<name>A9UVX4_MONBE</name>
<reference evidence="6 7" key="1">
    <citation type="journal article" date="2008" name="Nature">
        <title>The genome of the choanoflagellate Monosiga brevicollis and the origin of metazoans.</title>
        <authorList>
            <consortium name="JGI Sequencing"/>
            <person name="King N."/>
            <person name="Westbrook M.J."/>
            <person name="Young S.L."/>
            <person name="Kuo A."/>
            <person name="Abedin M."/>
            <person name="Chapman J."/>
            <person name="Fairclough S."/>
            <person name="Hellsten U."/>
            <person name="Isogai Y."/>
            <person name="Letunic I."/>
            <person name="Marr M."/>
            <person name="Pincus D."/>
            <person name="Putnam N."/>
            <person name="Rokas A."/>
            <person name="Wright K.J."/>
            <person name="Zuzow R."/>
            <person name="Dirks W."/>
            <person name="Good M."/>
            <person name="Goodstein D."/>
            <person name="Lemons D."/>
            <person name="Li W."/>
            <person name="Lyons J.B."/>
            <person name="Morris A."/>
            <person name="Nichols S."/>
            <person name="Richter D.J."/>
            <person name="Salamov A."/>
            <person name="Bork P."/>
            <person name="Lim W.A."/>
            <person name="Manning G."/>
            <person name="Miller W.T."/>
            <person name="McGinnis W."/>
            <person name="Shapiro H."/>
            <person name="Tjian R."/>
            <person name="Grigoriev I.V."/>
            <person name="Rokhsar D."/>
        </authorList>
    </citation>
    <scope>NUCLEOTIDE SEQUENCE [LARGE SCALE GENOMIC DNA]</scope>
    <source>
        <strain evidence="7">MX1 / ATCC 50154</strain>
    </source>
</reference>
<dbReference type="OMA" id="YVPIPKV"/>
<dbReference type="PANTHER" id="PTHR20982:SF3">
    <property type="entry name" value="MITOCHONDRIAL RIBOSOME RECYCLING FACTOR PSEUDO 1"/>
    <property type="match status" value="1"/>
</dbReference>
<evidence type="ECO:0000259" key="5">
    <source>
        <dbReference type="Pfam" id="PF01765"/>
    </source>
</evidence>
<dbReference type="KEGG" id="mbr:MONBRDRAFT_31871"/>
<dbReference type="GO" id="GO:0043023">
    <property type="term" value="F:ribosomal large subunit binding"/>
    <property type="evidence" value="ECO:0000318"/>
    <property type="project" value="GO_Central"/>
</dbReference>
<dbReference type="InterPro" id="IPR002661">
    <property type="entry name" value="Ribosome_recyc_fac"/>
</dbReference>
<comment type="similarity">
    <text evidence="1">Belongs to the RRF family.</text>
</comment>
<dbReference type="GO" id="GO:0005739">
    <property type="term" value="C:mitochondrion"/>
    <property type="evidence" value="ECO:0000318"/>
    <property type="project" value="GO_Central"/>
</dbReference>
<feature type="domain" description="Ribosome recycling factor" evidence="5">
    <location>
        <begin position="92"/>
        <end position="249"/>
    </location>
</feature>
<dbReference type="STRING" id="81824.A9UVX4"/>
<dbReference type="InParanoid" id="A9UVX4"/>
<feature type="signal peptide" evidence="4">
    <location>
        <begin position="1"/>
        <end position="20"/>
    </location>
</feature>
<gene>
    <name evidence="6" type="ORF">MONBRDRAFT_31871</name>
</gene>
<evidence type="ECO:0000256" key="3">
    <source>
        <dbReference type="SAM" id="MobiDB-lite"/>
    </source>
</evidence>
<dbReference type="PANTHER" id="PTHR20982">
    <property type="entry name" value="RIBOSOME RECYCLING FACTOR"/>
    <property type="match status" value="1"/>
</dbReference>
<dbReference type="GeneID" id="5889769"/>
<evidence type="ECO:0000313" key="6">
    <source>
        <dbReference type="EMBL" id="EDQ90466.1"/>
    </source>
</evidence>
<dbReference type="Pfam" id="PF01765">
    <property type="entry name" value="RRF"/>
    <property type="match status" value="1"/>
</dbReference>
<evidence type="ECO:0000313" key="7">
    <source>
        <dbReference type="Proteomes" id="UP000001357"/>
    </source>
</evidence>
<dbReference type="SUPFAM" id="SSF55194">
    <property type="entry name" value="Ribosome recycling factor, RRF"/>
    <property type="match status" value="1"/>
</dbReference>
<protein>
    <recommendedName>
        <fullName evidence="5">Ribosome recycling factor domain-containing protein</fullName>
    </recommendedName>
</protein>
<dbReference type="EMBL" id="CH991547">
    <property type="protein sequence ID" value="EDQ90466.1"/>
    <property type="molecule type" value="Genomic_DNA"/>
</dbReference>
<organism evidence="6 7">
    <name type="scientific">Monosiga brevicollis</name>
    <name type="common">Choanoflagellate</name>
    <dbReference type="NCBI Taxonomy" id="81824"/>
    <lineage>
        <taxon>Eukaryota</taxon>
        <taxon>Choanoflagellata</taxon>
        <taxon>Craspedida</taxon>
        <taxon>Salpingoecidae</taxon>
        <taxon>Monosiga</taxon>
    </lineage>
</organism>
<feature type="region of interest" description="Disordered" evidence="3">
    <location>
        <begin position="42"/>
        <end position="67"/>
    </location>
</feature>
<dbReference type="InterPro" id="IPR023584">
    <property type="entry name" value="Ribosome_recyc_fac_dom"/>
</dbReference>
<dbReference type="eggNOG" id="KOG4759">
    <property type="taxonomic scope" value="Eukaryota"/>
</dbReference>
<feature type="chain" id="PRO_5002744765" description="Ribosome recycling factor domain-containing protein" evidence="4">
    <location>
        <begin position="21"/>
        <end position="253"/>
    </location>
</feature>
<dbReference type="RefSeq" id="XP_001744517.1">
    <property type="nucleotide sequence ID" value="XM_001744465.1"/>
</dbReference>
<evidence type="ECO:0000256" key="4">
    <source>
        <dbReference type="SAM" id="SignalP"/>
    </source>
</evidence>